<dbReference type="AlphaFoldDB" id="A0AAW8FSA0"/>
<proteinExistence type="predicted"/>
<evidence type="ECO:0000313" key="2">
    <source>
        <dbReference type="Proteomes" id="UP001234216"/>
    </source>
</evidence>
<accession>A0AAW8FSA0</accession>
<sequence>MEWRGRRPQPAELGKWRVRRSAHRAGREGLSIDRVYLQSELSGELEGRKALEATRVRVVTAPGAGHNVMLDNLYAFVAAVAGTE</sequence>
<gene>
    <name evidence="1" type="ORF">QFZ22_008584</name>
</gene>
<organism evidence="1 2">
    <name type="scientific">Streptomyces canus</name>
    <dbReference type="NCBI Taxonomy" id="58343"/>
    <lineage>
        <taxon>Bacteria</taxon>
        <taxon>Bacillati</taxon>
        <taxon>Actinomycetota</taxon>
        <taxon>Actinomycetes</taxon>
        <taxon>Kitasatosporales</taxon>
        <taxon>Streptomycetaceae</taxon>
        <taxon>Streptomyces</taxon>
        <taxon>Streptomyces aurantiacus group</taxon>
    </lineage>
</organism>
<dbReference type="EMBL" id="JAUSZV010000005">
    <property type="protein sequence ID" value="MDQ0912599.1"/>
    <property type="molecule type" value="Genomic_DNA"/>
</dbReference>
<reference evidence="1" key="1">
    <citation type="submission" date="2023-07" db="EMBL/GenBank/DDBJ databases">
        <title>Comparative genomics of wheat-associated soil bacteria to identify genetic determinants of phenazine resistance.</title>
        <authorList>
            <person name="Mouncey N."/>
        </authorList>
    </citation>
    <scope>NUCLEOTIDE SEQUENCE</scope>
    <source>
        <strain evidence="1">V4I22</strain>
    </source>
</reference>
<evidence type="ECO:0000313" key="1">
    <source>
        <dbReference type="EMBL" id="MDQ0912599.1"/>
    </source>
</evidence>
<dbReference type="Proteomes" id="UP001234216">
    <property type="component" value="Unassembled WGS sequence"/>
</dbReference>
<protein>
    <recommendedName>
        <fullName evidence="3">Alpha/beta hydrolase</fullName>
    </recommendedName>
</protein>
<comment type="caution">
    <text evidence="1">The sequence shown here is derived from an EMBL/GenBank/DDBJ whole genome shotgun (WGS) entry which is preliminary data.</text>
</comment>
<evidence type="ECO:0008006" key="3">
    <source>
        <dbReference type="Google" id="ProtNLM"/>
    </source>
</evidence>
<name>A0AAW8FSA0_9ACTN</name>